<keyword evidence="16" id="KW-0519">Myristate</keyword>
<dbReference type="Pfam" id="PF08450">
    <property type="entry name" value="SGL"/>
    <property type="match status" value="1"/>
</dbReference>
<feature type="compositionally biased region" description="Basic and acidic residues" evidence="35">
    <location>
        <begin position="1252"/>
        <end position="1263"/>
    </location>
</feature>
<name>A0A836CP34_SHEEP</name>
<dbReference type="Gene3D" id="2.160.20.70">
    <property type="match status" value="1"/>
</dbReference>
<dbReference type="CDD" id="cd15681">
    <property type="entry name" value="PHD_JADE3"/>
    <property type="match status" value="1"/>
</dbReference>
<evidence type="ECO:0000256" key="32">
    <source>
        <dbReference type="PIRSR" id="PIRSR605511-2"/>
    </source>
</evidence>
<feature type="compositionally biased region" description="Acidic residues" evidence="35">
    <location>
        <begin position="1317"/>
        <end position="1327"/>
    </location>
</feature>
<keyword evidence="23" id="KW-0106">Calcium</keyword>
<comment type="cofactor">
    <cofactor evidence="3">
        <name>Mn(2+)</name>
        <dbReference type="ChEBI" id="CHEBI:29035"/>
    </cofactor>
</comment>
<dbReference type="InterPro" id="IPR036850">
    <property type="entry name" value="NDK-like_dom_sf"/>
</dbReference>
<evidence type="ECO:0000256" key="31">
    <source>
        <dbReference type="PIRSR" id="PIRSR605511-1"/>
    </source>
</evidence>
<dbReference type="Pfam" id="PF10513">
    <property type="entry name" value="EPL1"/>
    <property type="match status" value="1"/>
</dbReference>
<feature type="region of interest" description="Disordered" evidence="35">
    <location>
        <begin position="1195"/>
        <end position="1263"/>
    </location>
</feature>
<protein>
    <recommendedName>
        <fullName evidence="11">Protein XRP2</fullName>
        <ecNumber evidence="10">3.1.1.17</ecNumber>
    </recommendedName>
    <alternativeName>
        <fullName evidence="29">Gluconolactonase</fullName>
    </alternativeName>
    <alternativeName>
        <fullName evidence="12">Regucalcin</fullName>
    </alternativeName>
    <alternativeName>
        <fullName evidence="28">Senescence marker protein 30</fullName>
    </alternativeName>
</protein>
<keyword evidence="24" id="KW-0342">GTP-binding</keyword>
<keyword evidence="27" id="KW-0449">Lipoprotein</keyword>
<dbReference type="InterPro" id="IPR017901">
    <property type="entry name" value="C-CAP_CF_C-like"/>
</dbReference>
<keyword evidence="14" id="KW-1003">Cell membrane</keyword>
<feature type="binding site" evidence="32">
    <location>
        <position position="1542"/>
    </location>
    <ligand>
        <name>a divalent metal cation</name>
        <dbReference type="ChEBI" id="CHEBI:60240"/>
    </ligand>
</feature>
<evidence type="ECO:0000256" key="10">
    <source>
        <dbReference type="ARBA" id="ARBA00013227"/>
    </source>
</evidence>
<dbReference type="Gene3D" id="3.30.70.141">
    <property type="entry name" value="Nucleoside diphosphate kinase-like domain"/>
    <property type="match status" value="1"/>
</dbReference>
<dbReference type="Gene3D" id="2.120.10.30">
    <property type="entry name" value="TolB, C-terminal domain"/>
    <property type="match status" value="1"/>
</dbReference>
<feature type="active site" description="Proton donor/acceptor" evidence="31">
    <location>
        <position position="1542"/>
    </location>
</feature>
<comment type="cofactor">
    <cofactor evidence="2">
        <name>Ca(2+)</name>
        <dbReference type="ChEBI" id="CHEBI:29108"/>
    </cofactor>
</comment>
<dbReference type="InterPro" id="IPR006599">
    <property type="entry name" value="CARP_motif"/>
</dbReference>
<dbReference type="InterPro" id="IPR050701">
    <property type="entry name" value="Histone_Mod_Regulator"/>
</dbReference>
<comment type="similarity">
    <text evidence="7">Belongs to the TBCC family.</text>
</comment>
<feature type="region of interest" description="Disordered" evidence="35">
    <location>
        <begin position="919"/>
        <end position="938"/>
    </location>
</feature>
<dbReference type="PROSITE" id="PS51374">
    <property type="entry name" value="NDPK_LIKE"/>
    <property type="match status" value="1"/>
</dbReference>
<evidence type="ECO:0000259" key="37">
    <source>
        <dbReference type="PROSITE" id="PS51329"/>
    </source>
</evidence>
<keyword evidence="18" id="KW-0677">Repeat</keyword>
<dbReference type="InterPro" id="IPR005511">
    <property type="entry name" value="SMP-30"/>
</dbReference>
<dbReference type="PROSITE" id="PS01359">
    <property type="entry name" value="ZF_PHD_1"/>
    <property type="match status" value="1"/>
</dbReference>
<evidence type="ECO:0000259" key="38">
    <source>
        <dbReference type="PROSITE" id="PS51805"/>
    </source>
</evidence>
<evidence type="ECO:0000313" key="40">
    <source>
        <dbReference type="Proteomes" id="UP000664991"/>
    </source>
</evidence>
<evidence type="ECO:0000259" key="36">
    <source>
        <dbReference type="PROSITE" id="PS50016"/>
    </source>
</evidence>
<feature type="compositionally biased region" description="Low complexity" evidence="35">
    <location>
        <begin position="553"/>
        <end position="567"/>
    </location>
</feature>
<feature type="region of interest" description="Disordered" evidence="35">
    <location>
        <begin position="1"/>
        <end position="25"/>
    </location>
</feature>
<keyword evidence="20 33" id="KW-0863">Zinc-finger</keyword>
<dbReference type="PRINTS" id="PR01790">
    <property type="entry name" value="SMP30FAMILY"/>
</dbReference>
<evidence type="ECO:0000256" key="1">
    <source>
        <dbReference type="ARBA" id="ARBA00001589"/>
    </source>
</evidence>
<evidence type="ECO:0000256" key="29">
    <source>
        <dbReference type="ARBA" id="ARBA00032464"/>
    </source>
</evidence>
<keyword evidence="13" id="KW-0343">GTPase activation</keyword>
<evidence type="ECO:0000256" key="15">
    <source>
        <dbReference type="ARBA" id="ARBA00022490"/>
    </source>
</evidence>
<evidence type="ECO:0000256" key="25">
    <source>
        <dbReference type="ARBA" id="ARBA00023136"/>
    </source>
</evidence>
<dbReference type="GO" id="GO:0008270">
    <property type="term" value="F:zinc ion binding"/>
    <property type="evidence" value="ECO:0007669"/>
    <property type="project" value="UniProtKB-KW"/>
</dbReference>
<dbReference type="PROSITE" id="PS50016">
    <property type="entry name" value="ZF_PHD_2"/>
    <property type="match status" value="1"/>
</dbReference>
<dbReference type="SUPFAM" id="SSF57903">
    <property type="entry name" value="FYVE/PHD zinc finger"/>
    <property type="match status" value="1"/>
</dbReference>
<feature type="region of interest" description="Disordered" evidence="35">
    <location>
        <begin position="551"/>
        <end position="585"/>
    </location>
</feature>
<evidence type="ECO:0000256" key="8">
    <source>
        <dbReference type="ARBA" id="ARBA00008853"/>
    </source>
</evidence>
<evidence type="ECO:0000256" key="14">
    <source>
        <dbReference type="ARBA" id="ARBA00022475"/>
    </source>
</evidence>
<keyword evidence="25" id="KW-0472">Membrane</keyword>
<dbReference type="InterPro" id="IPR019786">
    <property type="entry name" value="Zinc_finger_PHD-type_CS"/>
</dbReference>
<feature type="binding site" evidence="32">
    <location>
        <position position="1459"/>
    </location>
    <ligand>
        <name>substrate</name>
    </ligand>
</feature>
<evidence type="ECO:0000256" key="20">
    <source>
        <dbReference type="ARBA" id="ARBA00022771"/>
    </source>
</evidence>
<evidence type="ECO:0000256" key="23">
    <source>
        <dbReference type="ARBA" id="ARBA00022837"/>
    </source>
</evidence>
<comment type="subunit">
    <text evidence="9">Monomer.</text>
</comment>
<dbReference type="FunFam" id="3.30.40.10:FF:000030">
    <property type="entry name" value="Protein Jade-1 isoform 1"/>
    <property type="match status" value="1"/>
</dbReference>
<evidence type="ECO:0000256" key="19">
    <source>
        <dbReference type="ARBA" id="ARBA00022741"/>
    </source>
</evidence>
<dbReference type="PRINTS" id="PR01791">
    <property type="entry name" value="REGUCALCIN"/>
</dbReference>
<feature type="binding site" evidence="32">
    <location>
        <position position="1492"/>
    </location>
    <ligand>
        <name>a divalent metal cation</name>
        <dbReference type="ChEBI" id="CHEBI:60240"/>
    </ligand>
</feature>
<feature type="region of interest" description="Disordered" evidence="35">
    <location>
        <begin position="1303"/>
        <end position="1335"/>
    </location>
</feature>
<evidence type="ECO:0000256" key="7">
    <source>
        <dbReference type="ARBA" id="ARBA00008848"/>
    </source>
</evidence>
<dbReference type="Pfam" id="PF13832">
    <property type="entry name" value="zf-HC5HC2H_2"/>
    <property type="match status" value="1"/>
</dbReference>
<dbReference type="InterPro" id="IPR008367">
    <property type="entry name" value="Regucalcin"/>
</dbReference>
<evidence type="ECO:0000256" key="33">
    <source>
        <dbReference type="PROSITE-ProRule" id="PRU00146"/>
    </source>
</evidence>
<dbReference type="FunFam" id="2.120.10.30:FF:000027">
    <property type="entry name" value="Regucalcin homologue"/>
    <property type="match status" value="1"/>
</dbReference>
<dbReference type="GO" id="GO:0005509">
    <property type="term" value="F:calcium ion binding"/>
    <property type="evidence" value="ECO:0007669"/>
    <property type="project" value="InterPro"/>
</dbReference>
<feature type="compositionally biased region" description="Polar residues" evidence="35">
    <location>
        <begin position="1242"/>
        <end position="1251"/>
    </location>
</feature>
<dbReference type="InterPro" id="IPR011011">
    <property type="entry name" value="Znf_FYVE_PHD"/>
</dbReference>
<gene>
    <name evidence="39" type="ORF">JEQ12_020036</name>
</gene>
<dbReference type="FunFam" id="3.30.40.10:FF:000004">
    <property type="entry name" value="Jade family PHD finger 2"/>
    <property type="match status" value="1"/>
</dbReference>
<comment type="similarity">
    <text evidence="34">Belongs to the NDK family.</text>
</comment>
<evidence type="ECO:0000256" key="21">
    <source>
        <dbReference type="ARBA" id="ARBA00022801"/>
    </source>
</evidence>
<dbReference type="PROSITE" id="PS51805">
    <property type="entry name" value="EPHD"/>
    <property type="match status" value="1"/>
</dbReference>
<feature type="domain" description="C-CAP/cofactor C-like" evidence="37">
    <location>
        <begin position="24"/>
        <end position="179"/>
    </location>
</feature>
<dbReference type="InterPro" id="IPR019542">
    <property type="entry name" value="Enhancer_polycomb-like_N"/>
</dbReference>
<evidence type="ECO:0000256" key="27">
    <source>
        <dbReference type="ARBA" id="ARBA00023288"/>
    </source>
</evidence>
<feature type="region of interest" description="Disordered" evidence="35">
    <location>
        <begin position="1136"/>
        <end position="1179"/>
    </location>
</feature>
<dbReference type="InterPro" id="IPR011042">
    <property type="entry name" value="6-blade_b-propeller_TolB-like"/>
</dbReference>
<comment type="catalytic activity">
    <reaction evidence="1">
        <text>D-glucono-1,5-lactone + H2O = D-gluconate + H(+)</text>
        <dbReference type="Rhea" id="RHEA:10440"/>
        <dbReference type="ChEBI" id="CHEBI:15377"/>
        <dbReference type="ChEBI" id="CHEBI:15378"/>
        <dbReference type="ChEBI" id="CHEBI:16217"/>
        <dbReference type="ChEBI" id="CHEBI:18391"/>
        <dbReference type="EC" id="3.1.1.17"/>
    </reaction>
</comment>
<keyword evidence="22 32" id="KW-0862">Zinc</keyword>
<evidence type="ECO:0000256" key="3">
    <source>
        <dbReference type="ARBA" id="ARBA00001936"/>
    </source>
</evidence>
<comment type="similarity">
    <text evidence="8">Belongs to the SMP-30/CGR1 family.</text>
</comment>
<dbReference type="GO" id="GO:0006357">
    <property type="term" value="P:regulation of transcription by RNA polymerase II"/>
    <property type="evidence" value="ECO:0007669"/>
    <property type="project" value="TreeGrafter"/>
</dbReference>
<keyword evidence="15" id="KW-0963">Cytoplasm</keyword>
<comment type="caution">
    <text evidence="39">The sequence shown here is derived from an EMBL/GenBank/DDBJ whole genome shotgun (WGS) entry which is preliminary data.</text>
</comment>
<evidence type="ECO:0000256" key="24">
    <source>
        <dbReference type="ARBA" id="ARBA00023134"/>
    </source>
</evidence>
<keyword evidence="21" id="KW-0378">Hydrolase</keyword>
<proteinExistence type="inferred from homology"/>
<evidence type="ECO:0000256" key="26">
    <source>
        <dbReference type="ARBA" id="ARBA00023139"/>
    </source>
</evidence>
<evidence type="ECO:0000256" key="30">
    <source>
        <dbReference type="ARBA" id="ARBA00038371"/>
    </source>
</evidence>
<dbReference type="PROSITE" id="PS51329">
    <property type="entry name" value="C_CAP_COFACTOR_C"/>
    <property type="match status" value="1"/>
</dbReference>
<evidence type="ECO:0000256" key="11">
    <source>
        <dbReference type="ARBA" id="ARBA00015771"/>
    </source>
</evidence>
<comment type="cofactor">
    <cofactor evidence="4">
        <name>Mg(2+)</name>
        <dbReference type="ChEBI" id="CHEBI:18420"/>
    </cofactor>
</comment>
<evidence type="ECO:0000256" key="6">
    <source>
        <dbReference type="ARBA" id="ARBA00004496"/>
    </source>
</evidence>
<comment type="similarity">
    <text evidence="30">Belongs to the JADE family.</text>
</comment>
<evidence type="ECO:0000256" key="34">
    <source>
        <dbReference type="PROSITE-ProRule" id="PRU00706"/>
    </source>
</evidence>
<evidence type="ECO:0000256" key="35">
    <source>
        <dbReference type="SAM" id="MobiDB-lite"/>
    </source>
</evidence>
<dbReference type="InterPro" id="IPR001965">
    <property type="entry name" value="Znf_PHD"/>
</dbReference>
<dbReference type="InterPro" id="IPR034732">
    <property type="entry name" value="EPHD"/>
</dbReference>
<evidence type="ECO:0000256" key="2">
    <source>
        <dbReference type="ARBA" id="ARBA00001913"/>
    </source>
</evidence>
<dbReference type="SUPFAM" id="SSF54919">
    <property type="entry name" value="Nucleoside diphosphate kinase, NDK"/>
    <property type="match status" value="1"/>
</dbReference>
<feature type="region of interest" description="Disordered" evidence="35">
    <location>
        <begin position="1091"/>
        <end position="1119"/>
    </location>
</feature>
<dbReference type="InterPro" id="IPR019787">
    <property type="entry name" value="Znf_PHD-finger"/>
</dbReference>
<evidence type="ECO:0000256" key="18">
    <source>
        <dbReference type="ARBA" id="ARBA00022737"/>
    </source>
</evidence>
<dbReference type="GO" id="GO:0005096">
    <property type="term" value="F:GTPase activator activity"/>
    <property type="evidence" value="ECO:0007669"/>
    <property type="project" value="UniProtKB-KW"/>
</dbReference>
<dbReference type="EMBL" id="JAEMGP010000027">
    <property type="protein sequence ID" value="KAG5193675.1"/>
    <property type="molecule type" value="Genomic_DNA"/>
</dbReference>
<evidence type="ECO:0000256" key="22">
    <source>
        <dbReference type="ARBA" id="ARBA00022833"/>
    </source>
</evidence>
<dbReference type="PANTHER" id="PTHR13793:SF27">
    <property type="entry name" value="PROTEIN JADE-3"/>
    <property type="match status" value="1"/>
</dbReference>
<dbReference type="SMART" id="SM00673">
    <property type="entry name" value="CARP"/>
    <property type="match status" value="2"/>
</dbReference>
<feature type="compositionally biased region" description="Polar residues" evidence="35">
    <location>
        <begin position="1144"/>
        <end position="1154"/>
    </location>
</feature>
<feature type="binding site" evidence="32">
    <location>
        <position position="1441"/>
    </location>
    <ligand>
        <name>substrate</name>
    </ligand>
</feature>
<keyword evidence="17 32" id="KW-0479">Metal-binding</keyword>
<dbReference type="SUPFAM" id="SSF63829">
    <property type="entry name" value="Calcium-dependent phosphotriesterase"/>
    <property type="match status" value="1"/>
</dbReference>
<sequence length="1637" mass="184336">MGCFFSKRRKAEKESQPEDEEVQPKQYSWDQREKVDLKDYMFSGLKDVTVGRLPGKVAGQQFLIQDCENCNIYIFDHSATVTIDDCTNCVVFLGPVKGSVFFRNCRDCKCALACQQFRVRDCRKLEVFLCCATQPIIESSTNIKFSCFQWYYPELAFQFKDAGLSIFNNTWSNIHDFTPVSGERNWSLLPEDAVVQDHIPLPTTEELKAVRVSTEASRSIVPVSRGQRQKSSDESCLVVLFAGDYTIANARKLIDEMVAKGFFLVQTKEVSMKAEDAQRVFHEKAPDFLPLLNKGPVIALEFNGDGAVEGCQLIVNETFRGTKCVPSVMADSAFVRIQEDSGIFSILTYLFSSRSNSTSFQMAVHKDARCKGLFCIPTSATKATMHPSLLSACTPESLAAFSAANTTDMPDSVHMDDPIIPYPDKGTGVCAMTLDSLILLLQLEFLGLWGLHVSLFRFLCNAHFSGMFLWRSRSLSEQFDFGTLEKQLGTISDTEADDMDIEGGPGKECEQMHVCRKAPGHPCLMSILNNSENHFHSFSFSECSRMKRHRNISSSDSSEDNPSTSSTFGSMYRSKSKMPNERKKPAEVFRKDLISAMKIPDSHHINPDNYYLFTDTWKEEWEKGVQVPANPDTLPQPSVRVMADKKKEVLFVRPRKYIQCSNPETTEPGYINIMELAASVCRYDLDDMDIFWLQELNEDLTAMGYGPVDENLMEKTVEVLERHCHENMNHAIETEEGLGIEYDEDVICDVCRSPDSEEGNDMVFCDKCNICVHQACYGILKVPEGSWLCRSCVLGIHPQCLLCPKKGGAMKSTKTGTKWAHVSCALWIPEVSIACPERMEPITKISHIPPSRWALVCSLCKLKTGACIQCSIKSCITAFHVTCAFEHSLEMKTILDKGDEVKFKSYCLKHSQSRQKLRESEYPLHRASEQSQAKSEKTSLRAQKLRELEEEFYSMVNVEDVATELGLPMLIVDFIYNYWKLKRKSNFNKPLFPPKEEEENVLVQPREESIHTRMRMFMHLRQDLERVRNLCYMISRREKMKLSYNKLQEQIFGLQVKLANEEIAAGLPVTNALENSLFYPPPRITLKLKMPKSATEDGSNSSTEPDHGPLSPDDSSPVCNMRSMQVAQDSLEMRMKSYPKHPQESQTDCLLTNPSDDRSEAEDPSPACKPPSPKFYHGQSLGKPLVLQAALHGQSSIGNGKNQPNPKFAKSNGLEGTWSGDVTQKDSSGEMFSDQEPMLSSHLGSQGSLRKSTVEHSSRSFKEATNKWMKTTESLQRYVKAAKNINPKEQLWGKQLVRRSAGRAPYQENDGYCPDVELSDSETESDGNEEKVRVSPMTMSSMKIECVLRENCRCGESPVWEEASNSLLFVDIPAKKVCRWDSLSKQVQRVTMDAPVSSVALRQSGGYVATVGTKFCALNWEDQSAVVLATVDKEKKNNRFNDGKVDPAGRYFAGTMAEETAPAVLERRQGSLYSLFPDHHVEKYFDQVDISNGLDWSMDHKIFYYIDSLSYSVDAFDYDLQTGKISNRRSVYKLEKEEQIPDGMCIDVEGKLWVACYNGGRVIRLDPETGKRLQTVKLPVDKTTSCCFGGKDYSEMYVTCARDGLDSKGLLQQPEAGGIFKITGLGVKGIPPYPYTG</sequence>
<feature type="compositionally biased region" description="Polar residues" evidence="35">
    <location>
        <begin position="1195"/>
        <end position="1205"/>
    </location>
</feature>
<dbReference type="GO" id="GO:0005737">
    <property type="term" value="C:cytoplasm"/>
    <property type="evidence" value="ECO:0007669"/>
    <property type="project" value="UniProtKB-SubCell"/>
</dbReference>
<evidence type="ECO:0000256" key="4">
    <source>
        <dbReference type="ARBA" id="ARBA00001946"/>
    </source>
</evidence>
<feature type="binding site" evidence="32">
    <location>
        <position position="1356"/>
    </location>
    <ligand>
        <name>a divalent metal cation</name>
        <dbReference type="ChEBI" id="CHEBI:60240"/>
    </ligand>
</feature>
<dbReference type="Pfam" id="PF07986">
    <property type="entry name" value="TBCC"/>
    <property type="match status" value="1"/>
</dbReference>
<evidence type="ECO:0000256" key="13">
    <source>
        <dbReference type="ARBA" id="ARBA00022468"/>
    </source>
</evidence>
<dbReference type="GO" id="GO:0004341">
    <property type="term" value="F:gluconolactonase activity"/>
    <property type="evidence" value="ECO:0007669"/>
    <property type="project" value="UniProtKB-EC"/>
</dbReference>
<evidence type="ECO:0000256" key="5">
    <source>
        <dbReference type="ARBA" id="ARBA00004342"/>
    </source>
</evidence>
<comment type="caution">
    <text evidence="34">Lacks conserved residue(s) required for the propagation of feature annotation.</text>
</comment>
<feature type="domain" description="PHD-type" evidence="38">
    <location>
        <begin position="797"/>
        <end position="911"/>
    </location>
</feature>
<dbReference type="GO" id="GO:0005886">
    <property type="term" value="C:plasma membrane"/>
    <property type="evidence" value="ECO:0007669"/>
    <property type="project" value="UniProtKB-SubCell"/>
</dbReference>
<dbReference type="Gene3D" id="3.30.40.10">
    <property type="entry name" value="Zinc/RING finger domain, C3HC4 (zinc finger)"/>
    <property type="match status" value="2"/>
</dbReference>
<dbReference type="GO" id="GO:0000123">
    <property type="term" value="C:histone acetyltransferase complex"/>
    <property type="evidence" value="ECO:0007669"/>
    <property type="project" value="TreeGrafter"/>
</dbReference>
<dbReference type="FunFam" id="2.160.20.70:FF:000004">
    <property type="entry name" value="Protein XRP2"/>
    <property type="match status" value="1"/>
</dbReference>
<comment type="subcellular location">
    <subcellularLocation>
        <location evidence="5">Cell membrane</location>
        <topology evidence="5">Lipid-anchor</topology>
        <orientation evidence="5">Cytoplasmic side</orientation>
    </subcellularLocation>
    <subcellularLocation>
        <location evidence="6">Cytoplasm</location>
    </subcellularLocation>
</comment>
<keyword evidence="26" id="KW-0564">Palmitate</keyword>
<keyword evidence="19" id="KW-0547">Nucleotide-binding</keyword>
<organism evidence="39 40">
    <name type="scientific">Ovis aries</name>
    <name type="common">Sheep</name>
    <dbReference type="NCBI Taxonomy" id="9940"/>
    <lineage>
        <taxon>Eukaryota</taxon>
        <taxon>Metazoa</taxon>
        <taxon>Chordata</taxon>
        <taxon>Craniata</taxon>
        <taxon>Vertebrata</taxon>
        <taxon>Euteleostomi</taxon>
        <taxon>Mammalia</taxon>
        <taxon>Eutheria</taxon>
        <taxon>Laurasiatheria</taxon>
        <taxon>Artiodactyla</taxon>
        <taxon>Ruminantia</taxon>
        <taxon>Pecora</taxon>
        <taxon>Bovidae</taxon>
        <taxon>Caprinae</taxon>
        <taxon>Ovis</taxon>
    </lineage>
</organism>
<reference evidence="39 40" key="1">
    <citation type="submission" date="2020-12" db="EMBL/GenBank/DDBJ databases">
        <title>De novo assembly of Tibetan sheep genome.</title>
        <authorList>
            <person name="Li X."/>
        </authorList>
    </citation>
    <scope>NUCLEOTIDE SEQUENCE [LARGE SCALE GENOMIC DNA]</scope>
    <source>
        <tissue evidence="39">Heart</tissue>
    </source>
</reference>
<evidence type="ECO:0000256" key="12">
    <source>
        <dbReference type="ARBA" id="ARBA00016808"/>
    </source>
</evidence>
<dbReference type="InterPro" id="IPR013658">
    <property type="entry name" value="SGL"/>
</dbReference>
<evidence type="ECO:0000313" key="39">
    <source>
        <dbReference type="EMBL" id="KAG5193675.1"/>
    </source>
</evidence>
<dbReference type="SMART" id="SM00249">
    <property type="entry name" value="PHD"/>
    <property type="match status" value="2"/>
</dbReference>
<dbReference type="PANTHER" id="PTHR13793">
    <property type="entry name" value="PHD FINGER PROTEINS"/>
    <property type="match status" value="1"/>
</dbReference>
<dbReference type="InterPro" id="IPR013083">
    <property type="entry name" value="Znf_RING/FYVE/PHD"/>
</dbReference>
<evidence type="ECO:0000256" key="28">
    <source>
        <dbReference type="ARBA" id="ARBA00032364"/>
    </source>
</evidence>
<comment type="cofactor">
    <cofactor evidence="32">
        <name>Zn(2+)</name>
        <dbReference type="ChEBI" id="CHEBI:29105"/>
    </cofactor>
    <text evidence="32">Binds 1 divalent metal cation per subunit.</text>
</comment>
<dbReference type="GO" id="GO:0005525">
    <property type="term" value="F:GTP binding"/>
    <property type="evidence" value="ECO:0007669"/>
    <property type="project" value="UniProtKB-KW"/>
</dbReference>
<feature type="compositionally biased region" description="Basic residues" evidence="35">
    <location>
        <begin position="1"/>
        <end position="10"/>
    </location>
</feature>
<feature type="binding site" evidence="32">
    <location>
        <position position="1439"/>
    </location>
    <ligand>
        <name>substrate</name>
    </ligand>
</feature>
<dbReference type="Proteomes" id="UP000664991">
    <property type="component" value="Unassembled WGS sequence"/>
</dbReference>
<dbReference type="EC" id="3.1.1.17" evidence="10"/>
<dbReference type="InterPro" id="IPR039550">
    <property type="entry name" value="JADE3_PHD"/>
</dbReference>
<evidence type="ECO:0000256" key="17">
    <source>
        <dbReference type="ARBA" id="ARBA00022723"/>
    </source>
</evidence>
<feature type="domain" description="PHD-type" evidence="36">
    <location>
        <begin position="745"/>
        <end position="795"/>
    </location>
</feature>
<dbReference type="Pfam" id="PF13831">
    <property type="entry name" value="PHD_2"/>
    <property type="match status" value="1"/>
</dbReference>
<dbReference type="CDD" id="cd15706">
    <property type="entry name" value="ePHD_JADE3"/>
    <property type="match status" value="1"/>
</dbReference>
<evidence type="ECO:0000256" key="9">
    <source>
        <dbReference type="ARBA" id="ARBA00011245"/>
    </source>
</evidence>
<dbReference type="InterPro" id="IPR012945">
    <property type="entry name" value="Tubulin-bd_cofactor_C_dom"/>
</dbReference>
<dbReference type="InterPro" id="IPR016098">
    <property type="entry name" value="CAP/MinC_C"/>
</dbReference>
<evidence type="ECO:0000256" key="16">
    <source>
        <dbReference type="ARBA" id="ARBA00022707"/>
    </source>
</evidence>
<accession>A0A836CP34</accession>